<accession>A0AA38WSE6</accession>
<gene>
    <name evidence="1" type="ORF">OSB04_007124</name>
</gene>
<evidence type="ECO:0000313" key="1">
    <source>
        <dbReference type="EMBL" id="KAJ9561964.1"/>
    </source>
</evidence>
<dbReference type="PANTHER" id="PTHR10775:SF183">
    <property type="entry name" value="TRANSPOSON, EN_SPM-LIKE, TRANSPOSASE-ASSOCIATED DOMAIN PROTEIN-RELATED"/>
    <property type="match status" value="1"/>
</dbReference>
<reference evidence="1" key="1">
    <citation type="submission" date="2023-03" db="EMBL/GenBank/DDBJ databases">
        <title>Chromosome-scale reference genome and RAD-based genetic map of yellow starthistle (Centaurea solstitialis) reveal putative structural variation and QTLs associated with invader traits.</title>
        <authorList>
            <person name="Reatini B."/>
            <person name="Cang F.A."/>
            <person name="Jiang Q."/>
            <person name="Mckibben M.T.W."/>
            <person name="Barker M.S."/>
            <person name="Rieseberg L.H."/>
            <person name="Dlugosch K.M."/>
        </authorList>
    </citation>
    <scope>NUCLEOTIDE SEQUENCE</scope>
    <source>
        <strain evidence="1">CAN-66</strain>
        <tissue evidence="1">Leaf</tissue>
    </source>
</reference>
<dbReference type="PANTHER" id="PTHR10775">
    <property type="entry name" value="OS08G0208400 PROTEIN"/>
    <property type="match status" value="1"/>
</dbReference>
<sequence>MRHLFRRERNQFRANQVEKNRFTTVTNRGGNMGTSVPHRSRHYRNPIGFGVPHNWVKRSIFWELPYWHTLLIRHNLDVMYTKKNVFENLFHTIMDTPKSKDNIKARRDIEEYCNRLKLHIKEQQNKIFKPRTSYTLNKEQVRKVYDWLNKLKFPDGYASNIGA</sequence>
<keyword evidence="2" id="KW-1185">Reference proteome</keyword>
<dbReference type="AlphaFoldDB" id="A0AA38WSE6"/>
<proteinExistence type="predicted"/>
<evidence type="ECO:0000313" key="2">
    <source>
        <dbReference type="Proteomes" id="UP001172457"/>
    </source>
</evidence>
<dbReference type="Proteomes" id="UP001172457">
    <property type="component" value="Chromosome 2"/>
</dbReference>
<name>A0AA38WSE6_9ASTR</name>
<dbReference type="EMBL" id="JARYMX010000002">
    <property type="protein sequence ID" value="KAJ9561964.1"/>
    <property type="molecule type" value="Genomic_DNA"/>
</dbReference>
<organism evidence="1 2">
    <name type="scientific">Centaurea solstitialis</name>
    <name type="common">yellow star-thistle</name>
    <dbReference type="NCBI Taxonomy" id="347529"/>
    <lineage>
        <taxon>Eukaryota</taxon>
        <taxon>Viridiplantae</taxon>
        <taxon>Streptophyta</taxon>
        <taxon>Embryophyta</taxon>
        <taxon>Tracheophyta</taxon>
        <taxon>Spermatophyta</taxon>
        <taxon>Magnoliopsida</taxon>
        <taxon>eudicotyledons</taxon>
        <taxon>Gunneridae</taxon>
        <taxon>Pentapetalae</taxon>
        <taxon>asterids</taxon>
        <taxon>campanulids</taxon>
        <taxon>Asterales</taxon>
        <taxon>Asteraceae</taxon>
        <taxon>Carduoideae</taxon>
        <taxon>Cardueae</taxon>
        <taxon>Centaureinae</taxon>
        <taxon>Centaurea</taxon>
    </lineage>
</organism>
<comment type="caution">
    <text evidence="1">The sequence shown here is derived from an EMBL/GenBank/DDBJ whole genome shotgun (WGS) entry which is preliminary data.</text>
</comment>
<protein>
    <submittedName>
        <fullName evidence="1">Uncharacterized protein</fullName>
    </submittedName>
</protein>